<organism evidence="7 8">
    <name type="scientific">Cyanomargarita calcarea GSE-NOS-MK-12-04C</name>
    <dbReference type="NCBI Taxonomy" id="2839659"/>
    <lineage>
        <taxon>Bacteria</taxon>
        <taxon>Bacillati</taxon>
        <taxon>Cyanobacteriota</taxon>
        <taxon>Cyanophyceae</taxon>
        <taxon>Nostocales</taxon>
        <taxon>Cyanomargaritaceae</taxon>
        <taxon>Cyanomargarita</taxon>
    </lineage>
</organism>
<dbReference type="PROSITE" id="PS50109">
    <property type="entry name" value="HIS_KIN"/>
    <property type="match status" value="1"/>
</dbReference>
<keyword evidence="5" id="KW-0902">Two-component regulatory system</keyword>
<dbReference type="Pfam" id="PF02518">
    <property type="entry name" value="HATPase_c"/>
    <property type="match status" value="1"/>
</dbReference>
<dbReference type="Gene3D" id="3.30.565.10">
    <property type="entry name" value="Histidine kinase-like ATPase, C-terminal domain"/>
    <property type="match status" value="1"/>
</dbReference>
<keyword evidence="4 7" id="KW-0808">Transferase</keyword>
<dbReference type="InterPro" id="IPR005467">
    <property type="entry name" value="His_kinase_dom"/>
</dbReference>
<dbReference type="PANTHER" id="PTHR43547:SF2">
    <property type="entry name" value="HYBRID SIGNAL TRANSDUCTION HISTIDINE KINASE C"/>
    <property type="match status" value="1"/>
</dbReference>
<dbReference type="SMART" id="SM00387">
    <property type="entry name" value="HATPase_c"/>
    <property type="match status" value="1"/>
</dbReference>
<sequence length="350" mass="38630">MCSNKIVRLADSRSSSDEMERGLPLFYDELIEVLRADTDEFGEARDNVIENVHRNSAERRGKESLRLGYSISQVVHGYGALCQAITQYIEENSSQTASPREFNRLNFCLDIAIAEAVTEFNRGQRENAEQDEVQRLGFLAHELRNALTSASLAYQLVKTGKVGADGSTSRIIERAHARMKNIIDRSLVEVRLRNEPTVQYQRCRVINLVSEVEATASFEASAKSIEVHAEAVPELEIFTDPHLIISALSNLVQNAIKFTKPGGIVSIRSKTVGGRVLLEVEDQGEGLPPGVEEELFKPFSQMGTDKSGLGLGLTISRRAVELNNGILSVRNLPQQGCVFSIDLPAFSISP</sequence>
<dbReference type="PANTHER" id="PTHR43547">
    <property type="entry name" value="TWO-COMPONENT HISTIDINE KINASE"/>
    <property type="match status" value="1"/>
</dbReference>
<evidence type="ECO:0000313" key="7">
    <source>
        <dbReference type="EMBL" id="MBW4672011.1"/>
    </source>
</evidence>
<evidence type="ECO:0000256" key="3">
    <source>
        <dbReference type="ARBA" id="ARBA00022553"/>
    </source>
</evidence>
<dbReference type="EMBL" id="JAHHGZ010000059">
    <property type="protein sequence ID" value="MBW4672011.1"/>
    <property type="molecule type" value="Genomic_DNA"/>
</dbReference>
<dbReference type="SUPFAM" id="SSF47384">
    <property type="entry name" value="Homodimeric domain of signal transducing histidine kinase"/>
    <property type="match status" value="1"/>
</dbReference>
<name>A0A951UWW8_9CYAN</name>
<protein>
    <recommendedName>
        <fullName evidence="2">histidine kinase</fullName>
        <ecNumber evidence="2">2.7.13.3</ecNumber>
    </recommendedName>
</protein>
<dbReference type="AlphaFoldDB" id="A0A951UWW8"/>
<evidence type="ECO:0000256" key="1">
    <source>
        <dbReference type="ARBA" id="ARBA00000085"/>
    </source>
</evidence>
<dbReference type="EC" id="2.7.13.3" evidence="2"/>
<gene>
    <name evidence="7" type="ORF">KME60_32450</name>
</gene>
<evidence type="ECO:0000256" key="2">
    <source>
        <dbReference type="ARBA" id="ARBA00012438"/>
    </source>
</evidence>
<dbReference type="GO" id="GO:0000155">
    <property type="term" value="F:phosphorelay sensor kinase activity"/>
    <property type="evidence" value="ECO:0007669"/>
    <property type="project" value="InterPro"/>
</dbReference>
<dbReference type="InterPro" id="IPR004358">
    <property type="entry name" value="Sig_transdc_His_kin-like_C"/>
</dbReference>
<evidence type="ECO:0000256" key="5">
    <source>
        <dbReference type="ARBA" id="ARBA00023012"/>
    </source>
</evidence>
<feature type="domain" description="Histidine kinase" evidence="6">
    <location>
        <begin position="138"/>
        <end position="347"/>
    </location>
</feature>
<keyword evidence="3" id="KW-0597">Phosphoprotein</keyword>
<dbReference type="PRINTS" id="PR00344">
    <property type="entry name" value="BCTRLSENSOR"/>
</dbReference>
<comment type="catalytic activity">
    <reaction evidence="1">
        <text>ATP + protein L-histidine = ADP + protein N-phospho-L-histidine.</text>
        <dbReference type="EC" id="2.7.13.3"/>
    </reaction>
</comment>
<keyword evidence="4 7" id="KW-0418">Kinase</keyword>
<dbReference type="SUPFAM" id="SSF55874">
    <property type="entry name" value="ATPase domain of HSP90 chaperone/DNA topoisomerase II/histidine kinase"/>
    <property type="match status" value="1"/>
</dbReference>
<evidence type="ECO:0000313" key="8">
    <source>
        <dbReference type="Proteomes" id="UP000729701"/>
    </source>
</evidence>
<reference evidence="7" key="1">
    <citation type="submission" date="2021-05" db="EMBL/GenBank/DDBJ databases">
        <authorList>
            <person name="Pietrasiak N."/>
            <person name="Ward R."/>
            <person name="Stajich J.E."/>
            <person name="Kurbessoian T."/>
        </authorList>
    </citation>
    <scope>NUCLEOTIDE SEQUENCE</scope>
    <source>
        <strain evidence="7">GSE-NOS-MK-12-04C</strain>
    </source>
</reference>
<proteinExistence type="predicted"/>
<evidence type="ECO:0000256" key="4">
    <source>
        <dbReference type="ARBA" id="ARBA00022777"/>
    </source>
</evidence>
<reference evidence="7" key="2">
    <citation type="journal article" date="2022" name="Microbiol. Resour. Announc.">
        <title>Metagenome Sequencing to Explore Phylogenomics of Terrestrial Cyanobacteria.</title>
        <authorList>
            <person name="Ward R.D."/>
            <person name="Stajich J.E."/>
            <person name="Johansen J.R."/>
            <person name="Huntemann M."/>
            <person name="Clum A."/>
            <person name="Foster B."/>
            <person name="Foster B."/>
            <person name="Roux S."/>
            <person name="Palaniappan K."/>
            <person name="Varghese N."/>
            <person name="Mukherjee S."/>
            <person name="Reddy T.B.K."/>
            <person name="Daum C."/>
            <person name="Copeland A."/>
            <person name="Chen I.A."/>
            <person name="Ivanova N.N."/>
            <person name="Kyrpides N.C."/>
            <person name="Shapiro N."/>
            <person name="Eloe-Fadrosh E.A."/>
            <person name="Pietrasiak N."/>
        </authorList>
    </citation>
    <scope>NUCLEOTIDE SEQUENCE</scope>
    <source>
        <strain evidence="7">GSE-NOS-MK-12-04C</strain>
    </source>
</reference>
<dbReference type="InterPro" id="IPR036890">
    <property type="entry name" value="HATPase_C_sf"/>
</dbReference>
<dbReference type="InterPro" id="IPR003594">
    <property type="entry name" value="HATPase_dom"/>
</dbReference>
<comment type="caution">
    <text evidence="7">The sequence shown here is derived from an EMBL/GenBank/DDBJ whole genome shotgun (WGS) entry which is preliminary data.</text>
</comment>
<dbReference type="Proteomes" id="UP000729701">
    <property type="component" value="Unassembled WGS sequence"/>
</dbReference>
<evidence type="ECO:0000259" key="6">
    <source>
        <dbReference type="PROSITE" id="PS50109"/>
    </source>
</evidence>
<accession>A0A951UWW8</accession>
<dbReference type="InterPro" id="IPR036097">
    <property type="entry name" value="HisK_dim/P_sf"/>
</dbReference>